<dbReference type="SUPFAM" id="SSF82185">
    <property type="entry name" value="Histone H3 K4-specific methyltransferase SET7/9 N-terminal domain"/>
    <property type="match status" value="1"/>
</dbReference>
<name>A0ABQ3BGI0_9FLAO</name>
<dbReference type="Gene3D" id="2.20.110.10">
    <property type="entry name" value="Histone H3 K4-specific methyltransferase SET7/9 N-terminal domain"/>
    <property type="match status" value="1"/>
</dbReference>
<evidence type="ECO:0008006" key="3">
    <source>
        <dbReference type="Google" id="ProtNLM"/>
    </source>
</evidence>
<comment type="caution">
    <text evidence="1">The sequence shown here is derived from an EMBL/GenBank/DDBJ whole genome shotgun (WGS) entry which is preliminary data.</text>
</comment>
<dbReference type="EMBL" id="BMWY01000001">
    <property type="protein sequence ID" value="GGZ44307.1"/>
    <property type="molecule type" value="Genomic_DNA"/>
</dbReference>
<sequence>MAMVLLGVGMNAQEVKPNFEKKGDLVKGTYYYDNGEVQQVGTYKDGKLHGEWVMYNAEGEKTAIGNYADGVKTGKWFFWKNDELVEVDYSENQIADVTTWQNSNSIAVSE</sequence>
<accession>A0ABQ3BGI0</accession>
<evidence type="ECO:0000313" key="2">
    <source>
        <dbReference type="Proteomes" id="UP000615593"/>
    </source>
</evidence>
<evidence type="ECO:0000313" key="1">
    <source>
        <dbReference type="EMBL" id="GGZ44307.1"/>
    </source>
</evidence>
<organism evidence="1 2">
    <name type="scientific">Mesonia mobilis</name>
    <dbReference type="NCBI Taxonomy" id="369791"/>
    <lineage>
        <taxon>Bacteria</taxon>
        <taxon>Pseudomonadati</taxon>
        <taxon>Bacteroidota</taxon>
        <taxon>Flavobacteriia</taxon>
        <taxon>Flavobacteriales</taxon>
        <taxon>Flavobacteriaceae</taxon>
        <taxon>Mesonia</taxon>
    </lineage>
</organism>
<reference evidence="2" key="1">
    <citation type="journal article" date="2019" name="Int. J. Syst. Evol. Microbiol.">
        <title>The Global Catalogue of Microorganisms (GCM) 10K type strain sequencing project: providing services to taxonomists for standard genome sequencing and annotation.</title>
        <authorList>
            <consortium name="The Broad Institute Genomics Platform"/>
            <consortium name="The Broad Institute Genome Sequencing Center for Infectious Disease"/>
            <person name="Wu L."/>
            <person name="Ma J."/>
        </authorList>
    </citation>
    <scope>NUCLEOTIDE SEQUENCE [LARGE SCALE GENOMIC DNA]</scope>
    <source>
        <strain evidence="2">KCTC 12708</strain>
    </source>
</reference>
<proteinExistence type="predicted"/>
<keyword evidence="2" id="KW-1185">Reference proteome</keyword>
<protein>
    <recommendedName>
        <fullName evidence="3">Nicotinic acid mononucleotide adenyltransferase</fullName>
    </recommendedName>
</protein>
<gene>
    <name evidence="1" type="ORF">GCM10008088_01630</name>
</gene>
<dbReference type="Proteomes" id="UP000615593">
    <property type="component" value="Unassembled WGS sequence"/>
</dbReference>